<keyword evidence="2" id="KW-1185">Reference proteome</keyword>
<dbReference type="OrthoDB" id="10261753at2759"/>
<dbReference type="EMBL" id="JPQZ01000035">
    <property type="protein sequence ID" value="KKO75039.1"/>
    <property type="molecule type" value="Genomic_DNA"/>
</dbReference>
<gene>
    <name evidence="1" type="ORF">AAJ76_3500035119</name>
</gene>
<proteinExistence type="predicted"/>
<reference evidence="1 2" key="1">
    <citation type="journal article" date="2015" name="Environ. Microbiol.">
        <title>Genome analyses suggest the presence of polyploidy and recent human-driven expansions in eight global populations of the honeybee pathogen Nosema ceranae.</title>
        <authorList>
            <person name="Pelin A."/>
            <person name="Selman M."/>
            <person name="Aris-Brosou S."/>
            <person name="Farinelli L."/>
            <person name="Corradi N."/>
        </authorList>
    </citation>
    <scope>NUCLEOTIDE SEQUENCE [LARGE SCALE GENOMIC DNA]</scope>
    <source>
        <strain evidence="1 2">PA08 1199</strain>
    </source>
</reference>
<dbReference type="RefSeq" id="XP_024330781.1">
    <property type="nucleotide sequence ID" value="XM_024475285.1"/>
</dbReference>
<evidence type="ECO:0000313" key="1">
    <source>
        <dbReference type="EMBL" id="KKO75039.1"/>
    </source>
</evidence>
<sequence length="242" mass="28942">MNLKEEIVKVLNNRPINNLFPYITLDFNDFENLDCNDFLLLCISIVNAKFYEQNNKKEESIAEYTNFIFYIDDIFCLDNESKNNKKIARLSKIYSNVKCNKNISRTDKIYMYNIKKSFKFHFIDWEDQEWLLSLLEYFYILSIENIYFLQLELSFQEIKKEHSPVQAKIVKRNDLLTNRIKPKYALEEFGEKLSKKIEERMKIKAPVANETKDEEVDISVLRKNDELKDQKHNTRGNTDNVS</sequence>
<evidence type="ECO:0000313" key="2">
    <source>
        <dbReference type="Proteomes" id="UP000034350"/>
    </source>
</evidence>
<dbReference type="VEuPathDB" id="MicrosporidiaDB:NCER_101003"/>
<dbReference type="VEuPathDB" id="MicrosporidiaDB:G9O61_00g018790"/>
<name>A0A0F9ZBG3_9MICR</name>
<comment type="caution">
    <text evidence="1">The sequence shown here is derived from an EMBL/GenBank/DDBJ whole genome shotgun (WGS) entry which is preliminary data.</text>
</comment>
<dbReference type="Proteomes" id="UP000034350">
    <property type="component" value="Unassembled WGS sequence"/>
</dbReference>
<dbReference type="VEuPathDB" id="MicrosporidiaDB:AAJ76_3500035119"/>
<dbReference type="GeneID" id="36320220"/>
<protein>
    <submittedName>
        <fullName evidence="1">Uncharacterized protein</fullName>
    </submittedName>
</protein>
<accession>A0A0F9ZBG3</accession>
<dbReference type="AlphaFoldDB" id="A0A0F9ZBG3"/>
<organism evidence="1 2">
    <name type="scientific">Vairimorpha ceranae</name>
    <dbReference type="NCBI Taxonomy" id="40302"/>
    <lineage>
        <taxon>Eukaryota</taxon>
        <taxon>Fungi</taxon>
        <taxon>Fungi incertae sedis</taxon>
        <taxon>Microsporidia</taxon>
        <taxon>Nosematidae</taxon>
        <taxon>Vairimorpha</taxon>
    </lineage>
</organism>